<dbReference type="KEGG" id="mbr:MONBRDRAFT_34209"/>
<dbReference type="RefSeq" id="XP_001749633.1">
    <property type="nucleotide sequence ID" value="XM_001749581.1"/>
</dbReference>
<evidence type="ECO:0000313" key="1">
    <source>
        <dbReference type="EMBL" id="EDQ85684.1"/>
    </source>
</evidence>
<sequence length="318" mass="36425">MALEELPEIVKSIRRQSERWPQYDGHDTMKLIELREVINAVCDSYEVPYLPELKSLEEEDLQAAAIEEKHGPGPKDNVKKLKEINNVIIVALSTCLTGTARLVLSGLRKEIKSGHGRGMILHDWIDRTDIDLEALESVFAQAEADLITTKLQSQNDLSNYRRKIDLTVSTLRMSSRFVEEDTVKKLVSNLPTQARVYVEDKMETMGDSKKKMVTFWTILKRAVMCMPDVPMEREEAYYAQGGRGRGGRQRKHEPEGKDLHRFNGNCHYCKGYGHKKADCEAWRGLRRQIFICVRTKAWLSWTRVPAATSSTMNVCLRP</sequence>
<accession>A9VA84</accession>
<dbReference type="Proteomes" id="UP000001357">
    <property type="component" value="Unassembled WGS sequence"/>
</dbReference>
<dbReference type="EMBL" id="CH991572">
    <property type="protein sequence ID" value="EDQ85684.1"/>
    <property type="molecule type" value="Genomic_DNA"/>
</dbReference>
<proteinExistence type="predicted"/>
<organism evidence="1 2">
    <name type="scientific">Monosiga brevicollis</name>
    <name type="common">Choanoflagellate</name>
    <dbReference type="NCBI Taxonomy" id="81824"/>
    <lineage>
        <taxon>Eukaryota</taxon>
        <taxon>Choanoflagellata</taxon>
        <taxon>Craspedida</taxon>
        <taxon>Salpingoecidae</taxon>
        <taxon>Monosiga</taxon>
    </lineage>
</organism>
<dbReference type="AlphaFoldDB" id="A9VA84"/>
<keyword evidence="2" id="KW-1185">Reference proteome</keyword>
<dbReference type="InParanoid" id="A9VA84"/>
<name>A9VA84_MONBE</name>
<dbReference type="GeneID" id="5894879"/>
<protein>
    <submittedName>
        <fullName evidence="1">Uncharacterized protein</fullName>
    </submittedName>
</protein>
<reference evidence="1 2" key="1">
    <citation type="journal article" date="2008" name="Nature">
        <title>The genome of the choanoflagellate Monosiga brevicollis and the origin of metazoans.</title>
        <authorList>
            <consortium name="JGI Sequencing"/>
            <person name="King N."/>
            <person name="Westbrook M.J."/>
            <person name="Young S.L."/>
            <person name="Kuo A."/>
            <person name="Abedin M."/>
            <person name="Chapman J."/>
            <person name="Fairclough S."/>
            <person name="Hellsten U."/>
            <person name="Isogai Y."/>
            <person name="Letunic I."/>
            <person name="Marr M."/>
            <person name="Pincus D."/>
            <person name="Putnam N."/>
            <person name="Rokas A."/>
            <person name="Wright K.J."/>
            <person name="Zuzow R."/>
            <person name="Dirks W."/>
            <person name="Good M."/>
            <person name="Goodstein D."/>
            <person name="Lemons D."/>
            <person name="Li W."/>
            <person name="Lyons J.B."/>
            <person name="Morris A."/>
            <person name="Nichols S."/>
            <person name="Richter D.J."/>
            <person name="Salamov A."/>
            <person name="Bork P."/>
            <person name="Lim W.A."/>
            <person name="Manning G."/>
            <person name="Miller W.T."/>
            <person name="McGinnis W."/>
            <person name="Shapiro H."/>
            <person name="Tjian R."/>
            <person name="Grigoriev I.V."/>
            <person name="Rokhsar D."/>
        </authorList>
    </citation>
    <scope>NUCLEOTIDE SEQUENCE [LARGE SCALE GENOMIC DNA]</scope>
    <source>
        <strain evidence="2">MX1 / ATCC 50154</strain>
    </source>
</reference>
<evidence type="ECO:0000313" key="2">
    <source>
        <dbReference type="Proteomes" id="UP000001357"/>
    </source>
</evidence>
<gene>
    <name evidence="1" type="ORF">MONBRDRAFT_34209</name>
</gene>